<gene>
    <name evidence="3" type="ORF">EBM89_15190</name>
</gene>
<name>A0A3M2J3X0_9CELL</name>
<accession>A0A3M2J3X0</accession>
<feature type="domain" description="DUF1989" evidence="2">
    <location>
        <begin position="51"/>
        <end position="218"/>
    </location>
</feature>
<dbReference type="EMBL" id="RFFI01000094">
    <property type="protein sequence ID" value="RMI06781.1"/>
    <property type="molecule type" value="Genomic_DNA"/>
</dbReference>
<dbReference type="Proteomes" id="UP000269289">
    <property type="component" value="Unassembled WGS sequence"/>
</dbReference>
<comment type="caution">
    <text evidence="3">The sequence shown here is derived from an EMBL/GenBank/DDBJ whole genome shotgun (WGS) entry which is preliminary data.</text>
</comment>
<protein>
    <submittedName>
        <fullName evidence="3">DUF1989 domain-containing protein</fullName>
    </submittedName>
</protein>
<dbReference type="InterPro" id="IPR017792">
    <property type="entry name" value="UAAP1"/>
</dbReference>
<dbReference type="RefSeq" id="WP_122150383.1">
    <property type="nucleotide sequence ID" value="NZ_RFFI01000094.1"/>
</dbReference>
<evidence type="ECO:0000259" key="2">
    <source>
        <dbReference type="Pfam" id="PF09347"/>
    </source>
</evidence>
<evidence type="ECO:0000313" key="4">
    <source>
        <dbReference type="Proteomes" id="UP000269289"/>
    </source>
</evidence>
<proteinExistence type="predicted"/>
<evidence type="ECO:0000256" key="1">
    <source>
        <dbReference type="SAM" id="MobiDB-lite"/>
    </source>
</evidence>
<dbReference type="NCBIfam" id="TIGR03425">
    <property type="entry name" value="urea_degr_2"/>
    <property type="match status" value="1"/>
</dbReference>
<dbReference type="OrthoDB" id="9772660at2"/>
<dbReference type="InterPro" id="IPR018959">
    <property type="entry name" value="DUF1989"/>
</dbReference>
<keyword evidence="4" id="KW-1185">Reference proteome</keyword>
<dbReference type="PANTHER" id="PTHR31527">
    <property type="entry name" value="RE64534P"/>
    <property type="match status" value="1"/>
</dbReference>
<reference evidence="3 4" key="1">
    <citation type="submission" date="2018-10" db="EMBL/GenBank/DDBJ databases">
        <title>Isolation, diversity and antifungal activity of actinobacteria from wheat.</title>
        <authorList>
            <person name="Han C."/>
        </authorList>
    </citation>
    <scope>NUCLEOTIDE SEQUENCE [LARGE SCALE GENOMIC DNA]</scope>
    <source>
        <strain evidence="3 4">NEAU-YY56</strain>
    </source>
</reference>
<dbReference type="Pfam" id="PF09347">
    <property type="entry name" value="DUF1989"/>
    <property type="match status" value="1"/>
</dbReference>
<evidence type="ECO:0000313" key="3">
    <source>
        <dbReference type="EMBL" id="RMI06781.1"/>
    </source>
</evidence>
<feature type="region of interest" description="Disordered" evidence="1">
    <location>
        <begin position="1"/>
        <end position="23"/>
    </location>
</feature>
<organism evidence="3 4">
    <name type="scientific">Cellulomonas triticagri</name>
    <dbReference type="NCBI Taxonomy" id="2483352"/>
    <lineage>
        <taxon>Bacteria</taxon>
        <taxon>Bacillati</taxon>
        <taxon>Actinomycetota</taxon>
        <taxon>Actinomycetes</taxon>
        <taxon>Micrococcales</taxon>
        <taxon>Cellulomonadaceae</taxon>
        <taxon>Cellulomonas</taxon>
    </lineage>
</organism>
<dbReference type="AlphaFoldDB" id="A0A3M2J3X0"/>
<dbReference type="PANTHER" id="PTHR31527:SF0">
    <property type="entry name" value="RE64534P"/>
    <property type="match status" value="1"/>
</dbReference>
<sequence>MTSISTASPLGARDHARAQGGTVVDTMPTVPAAGAPGWPDDVAPADRLHAETVAGGNYTTLALARGTVLDLTDLDGDACAHLVLVNAAQPDERLNVADTVKIQWQAYLGAGSMLLSDRGRVLATVVEDTSGRHDTFCGTSSKVANEARYGDGSPQGGTPAGRELLVLAALKQGLGARDVPPSLSFFQGVRVAADGTTEFTGSAGAGGRVRLRLELPCLVLLANVPHPVDPRPEYTSTPLQVRAWRGAPADLDDPAATAGPEAARAYANTTDYARARGL</sequence>